<dbReference type="Pfam" id="PF02265">
    <property type="entry name" value="S1-P1_nuclease"/>
    <property type="match status" value="1"/>
</dbReference>
<evidence type="ECO:0000256" key="2">
    <source>
        <dbReference type="ARBA" id="ARBA00022723"/>
    </source>
</evidence>
<gene>
    <name evidence="7" type="ORF">EXU30_17475</name>
</gene>
<keyword evidence="5" id="KW-1015">Disulfide bond</keyword>
<evidence type="ECO:0000256" key="4">
    <source>
        <dbReference type="ARBA" id="ARBA00022801"/>
    </source>
</evidence>
<dbReference type="PANTHER" id="PTHR33146:SF26">
    <property type="entry name" value="ENDONUCLEASE 4"/>
    <property type="match status" value="1"/>
</dbReference>
<evidence type="ECO:0000256" key="3">
    <source>
        <dbReference type="ARBA" id="ARBA00022759"/>
    </source>
</evidence>
<evidence type="ECO:0000256" key="6">
    <source>
        <dbReference type="ARBA" id="ARBA00023180"/>
    </source>
</evidence>
<dbReference type="GO" id="GO:0004519">
    <property type="term" value="F:endonuclease activity"/>
    <property type="evidence" value="ECO:0007669"/>
    <property type="project" value="UniProtKB-KW"/>
</dbReference>
<dbReference type="GO" id="GO:0006308">
    <property type="term" value="P:DNA catabolic process"/>
    <property type="evidence" value="ECO:0007669"/>
    <property type="project" value="InterPro"/>
</dbReference>
<proteinExistence type="predicted"/>
<dbReference type="SUPFAM" id="SSF48537">
    <property type="entry name" value="Phospholipase C/P1 nuclease"/>
    <property type="match status" value="1"/>
</dbReference>
<evidence type="ECO:0000313" key="7">
    <source>
        <dbReference type="EMBL" id="QBF84261.1"/>
    </source>
</evidence>
<protein>
    <submittedName>
        <fullName evidence="7">S1/P1 Nuclease</fullName>
    </submittedName>
</protein>
<dbReference type="RefSeq" id="WP_130602195.1">
    <property type="nucleotide sequence ID" value="NZ_CP036200.1"/>
</dbReference>
<dbReference type="EMBL" id="CP036200">
    <property type="protein sequence ID" value="QBF84261.1"/>
    <property type="molecule type" value="Genomic_DNA"/>
</dbReference>
<organism evidence="7 8">
    <name type="scientific">Shewanella maritima</name>
    <dbReference type="NCBI Taxonomy" id="2520507"/>
    <lineage>
        <taxon>Bacteria</taxon>
        <taxon>Pseudomonadati</taxon>
        <taxon>Pseudomonadota</taxon>
        <taxon>Gammaproteobacteria</taxon>
        <taxon>Alteromonadales</taxon>
        <taxon>Shewanellaceae</taxon>
        <taxon>Shewanella</taxon>
    </lineage>
</organism>
<keyword evidence="3" id="KW-0255">Endonuclease</keyword>
<accession>A0A411PLA1</accession>
<dbReference type="PANTHER" id="PTHR33146">
    <property type="entry name" value="ENDONUCLEASE 4"/>
    <property type="match status" value="1"/>
</dbReference>
<dbReference type="CDD" id="cd11010">
    <property type="entry name" value="S1-P1_nuclease"/>
    <property type="match status" value="1"/>
</dbReference>
<dbReference type="Gene3D" id="1.10.575.10">
    <property type="entry name" value="P1 Nuclease"/>
    <property type="match status" value="1"/>
</dbReference>
<dbReference type="Proteomes" id="UP000291106">
    <property type="component" value="Chromosome"/>
</dbReference>
<sequence>MKLHKLLAATSFGLTLVLPMHDAMAWGQLGHRVIGEIAQQNLTDEVNEKITDLLDGASLAEVSTWGDEIRSSGSWDHAAPWHYVSIDDHETWKTVKRNPHGDVIAAMELFEKALRNPNSTIEQKWQALAFYVHFVGDIHQPLHVGYADDWGGNKIKLKWFGENTNLHSVWDTELVEQQGLSFTEMTRFIGRISEKERKQWHGKNYYEWADESKALRKATYTLEKNRDGEDDLRYQYVYDHTPTVKLRLRQAGVRLAEKLNDIFK</sequence>
<dbReference type="GO" id="GO:0003676">
    <property type="term" value="F:nucleic acid binding"/>
    <property type="evidence" value="ECO:0007669"/>
    <property type="project" value="InterPro"/>
</dbReference>
<keyword evidence="2" id="KW-0479">Metal-binding</keyword>
<dbReference type="InterPro" id="IPR003154">
    <property type="entry name" value="S1/P1nuclease"/>
</dbReference>
<keyword evidence="1" id="KW-0540">Nuclease</keyword>
<keyword evidence="6" id="KW-0325">Glycoprotein</keyword>
<dbReference type="KEGG" id="smai:EXU30_17475"/>
<name>A0A411PLA1_9GAMM</name>
<dbReference type="AlphaFoldDB" id="A0A411PLA1"/>
<keyword evidence="8" id="KW-1185">Reference proteome</keyword>
<dbReference type="InterPro" id="IPR008947">
    <property type="entry name" value="PLipase_C/P1_nuclease_dom_sf"/>
</dbReference>
<evidence type="ECO:0000256" key="5">
    <source>
        <dbReference type="ARBA" id="ARBA00023157"/>
    </source>
</evidence>
<reference evidence="7 8" key="1">
    <citation type="submission" date="2019-02" db="EMBL/GenBank/DDBJ databases">
        <title>Shewanella sp. D4-2 isolated from Dokdo Island.</title>
        <authorList>
            <person name="Baek K."/>
        </authorList>
    </citation>
    <scope>NUCLEOTIDE SEQUENCE [LARGE SCALE GENOMIC DNA]</scope>
    <source>
        <strain evidence="7 8">D4-2</strain>
    </source>
</reference>
<evidence type="ECO:0000256" key="1">
    <source>
        <dbReference type="ARBA" id="ARBA00022722"/>
    </source>
</evidence>
<dbReference type="OrthoDB" id="267579at2"/>
<dbReference type="GO" id="GO:0046872">
    <property type="term" value="F:metal ion binding"/>
    <property type="evidence" value="ECO:0007669"/>
    <property type="project" value="UniProtKB-KW"/>
</dbReference>
<keyword evidence="4" id="KW-0378">Hydrolase</keyword>
<dbReference type="GO" id="GO:0016788">
    <property type="term" value="F:hydrolase activity, acting on ester bonds"/>
    <property type="evidence" value="ECO:0007669"/>
    <property type="project" value="InterPro"/>
</dbReference>
<evidence type="ECO:0000313" key="8">
    <source>
        <dbReference type="Proteomes" id="UP000291106"/>
    </source>
</evidence>